<dbReference type="GO" id="GO:0008270">
    <property type="term" value="F:zinc ion binding"/>
    <property type="evidence" value="ECO:0007669"/>
    <property type="project" value="InterPro"/>
</dbReference>
<evidence type="ECO:0000256" key="3">
    <source>
        <dbReference type="ARBA" id="ARBA00022723"/>
    </source>
</evidence>
<dbReference type="GO" id="GO:0016702">
    <property type="term" value="F:oxidoreductase activity, acting on single donors with incorporation of molecular oxygen, incorporation of two atoms of oxygen"/>
    <property type="evidence" value="ECO:0007669"/>
    <property type="project" value="UniProtKB-ARBA"/>
</dbReference>
<dbReference type="PANTHER" id="PTHR30096">
    <property type="entry name" value="4,5-DOPA DIOXYGENASE EXTRADIOL-LIKE PROTEIN"/>
    <property type="match status" value="1"/>
</dbReference>
<dbReference type="AlphaFoldDB" id="A0A3M2RKJ1"/>
<reference evidence="7 8" key="1">
    <citation type="submission" date="2018-08" db="EMBL/GenBank/DDBJ databases">
        <title>Whole Genome Sequence of the Moderate Halophilic Marine Bacterium Marinobacter litoralis Sw-45.</title>
        <authorList>
            <person name="Musa H."/>
        </authorList>
    </citation>
    <scope>NUCLEOTIDE SEQUENCE [LARGE SCALE GENOMIC DNA]</scope>
    <source>
        <strain evidence="7 8">Sw-45</strain>
    </source>
</reference>
<dbReference type="EMBL" id="QMDL01000001">
    <property type="protein sequence ID" value="RMJ05781.1"/>
    <property type="molecule type" value="Genomic_DNA"/>
</dbReference>
<dbReference type="InterPro" id="IPR014436">
    <property type="entry name" value="Extradiol_dOase_DODA"/>
</dbReference>
<evidence type="ECO:0000256" key="4">
    <source>
        <dbReference type="ARBA" id="ARBA00022833"/>
    </source>
</evidence>
<dbReference type="Proteomes" id="UP000265903">
    <property type="component" value="Unassembled WGS sequence"/>
</dbReference>
<dbReference type="Pfam" id="PF02900">
    <property type="entry name" value="LigB"/>
    <property type="match status" value="1"/>
</dbReference>
<keyword evidence="7" id="KW-0223">Dioxygenase</keyword>
<feature type="domain" description="Extradiol ring-cleavage dioxygenase class III enzyme subunit B" evidence="6">
    <location>
        <begin position="42"/>
        <end position="266"/>
    </location>
</feature>
<evidence type="ECO:0000256" key="5">
    <source>
        <dbReference type="ARBA" id="ARBA00023002"/>
    </source>
</evidence>
<dbReference type="GO" id="GO:0008198">
    <property type="term" value="F:ferrous iron binding"/>
    <property type="evidence" value="ECO:0007669"/>
    <property type="project" value="InterPro"/>
</dbReference>
<keyword evidence="5" id="KW-0560">Oxidoreductase</keyword>
<accession>A0A3M2RKJ1</accession>
<name>A0A3M2RKJ1_9GAMM</name>
<dbReference type="Gene3D" id="3.40.830.10">
    <property type="entry name" value="LigB-like"/>
    <property type="match status" value="1"/>
</dbReference>
<keyword evidence="3" id="KW-0479">Metal-binding</keyword>
<dbReference type="PANTHER" id="PTHR30096:SF0">
    <property type="entry name" value="4,5-DOPA DIOXYGENASE EXTRADIOL-LIKE PROTEIN"/>
    <property type="match status" value="1"/>
</dbReference>
<evidence type="ECO:0000256" key="1">
    <source>
        <dbReference type="ARBA" id="ARBA00001947"/>
    </source>
</evidence>
<evidence type="ECO:0000259" key="6">
    <source>
        <dbReference type="Pfam" id="PF02900"/>
    </source>
</evidence>
<dbReference type="SUPFAM" id="SSF53213">
    <property type="entry name" value="LigB-like"/>
    <property type="match status" value="1"/>
</dbReference>
<dbReference type="CDD" id="cd07363">
    <property type="entry name" value="45_DOPA_Dioxygenase"/>
    <property type="match status" value="1"/>
</dbReference>
<evidence type="ECO:0000313" key="8">
    <source>
        <dbReference type="Proteomes" id="UP000265903"/>
    </source>
</evidence>
<evidence type="ECO:0000256" key="2">
    <source>
        <dbReference type="ARBA" id="ARBA00007581"/>
    </source>
</evidence>
<dbReference type="PIRSF" id="PIRSF006157">
    <property type="entry name" value="Doxgns_DODA"/>
    <property type="match status" value="1"/>
</dbReference>
<comment type="caution">
    <text evidence="7">The sequence shown here is derived from an EMBL/GenBank/DDBJ whole genome shotgun (WGS) entry which is preliminary data.</text>
</comment>
<keyword evidence="8" id="KW-1185">Reference proteome</keyword>
<comment type="cofactor">
    <cofactor evidence="1">
        <name>Zn(2+)</name>
        <dbReference type="ChEBI" id="CHEBI:29105"/>
    </cofactor>
</comment>
<protein>
    <submittedName>
        <fullName evidence="7">LigB family dioxygenase</fullName>
    </submittedName>
</protein>
<sequence>MGGQPMTHSTATLTEHIIQPVIFIPHGAGPCFFMDWNPADAWDGMAAFLKGVAASLPSRPRAILLISAHWLAPGFSVTAGAQPELIFDYYGFPKHTYELTYPAPGAPALAERVSSLLSEAGLTSHQDSQRGFDHGMFIPLKLMFPDADIPVVQLSLQEGLDPAAHLAAGEALQPLREDGVLIIGSGMSFHNMRGYGDARFTPLSEAFDDWLTQVVAADPGHRQTALRDWVSAPYARQCHPPGGDEHLMPLMVAAGAAGLDVGQKVFSEQVLKTQLSGYRFG</sequence>
<evidence type="ECO:0000313" key="7">
    <source>
        <dbReference type="EMBL" id="RMJ05781.1"/>
    </source>
</evidence>
<keyword evidence="4" id="KW-0862">Zinc</keyword>
<organism evidence="7 8">
    <name type="scientific">Marinobacter litoralis</name>
    <dbReference type="NCBI Taxonomy" id="187981"/>
    <lineage>
        <taxon>Bacteria</taxon>
        <taxon>Pseudomonadati</taxon>
        <taxon>Pseudomonadota</taxon>
        <taxon>Gammaproteobacteria</taxon>
        <taxon>Pseudomonadales</taxon>
        <taxon>Marinobacteraceae</taxon>
        <taxon>Marinobacter</taxon>
    </lineage>
</organism>
<dbReference type="InterPro" id="IPR004183">
    <property type="entry name" value="Xdiol_dOase_suB"/>
</dbReference>
<comment type="similarity">
    <text evidence="2">Belongs to the DODA-type extradiol aromatic ring-opening dioxygenase family.</text>
</comment>
<gene>
    <name evidence="7" type="ORF">DOQ08_00457</name>
</gene>
<proteinExistence type="inferred from homology"/>